<organism evidence="1 2">
    <name type="scientific">Methylovorus glucosotrophus (strain SIP3-4)</name>
    <dbReference type="NCBI Taxonomy" id="582744"/>
    <lineage>
        <taxon>Bacteria</taxon>
        <taxon>Pseudomonadati</taxon>
        <taxon>Pseudomonadota</taxon>
        <taxon>Betaproteobacteria</taxon>
        <taxon>Nitrosomonadales</taxon>
        <taxon>Methylophilaceae</taxon>
        <taxon>Methylovorus</taxon>
    </lineage>
</organism>
<dbReference type="InterPro" id="IPR001387">
    <property type="entry name" value="Cro/C1-type_HTH"/>
</dbReference>
<dbReference type="RefSeq" id="WP_015830157.1">
    <property type="nucleotide sequence ID" value="NC_012969.1"/>
</dbReference>
<dbReference type="eggNOG" id="COG2944">
    <property type="taxonomic scope" value="Bacteria"/>
</dbReference>
<evidence type="ECO:0000313" key="1">
    <source>
        <dbReference type="EMBL" id="ACT50717.1"/>
    </source>
</evidence>
<dbReference type="GO" id="GO:0003677">
    <property type="term" value="F:DNA binding"/>
    <property type="evidence" value="ECO:0007669"/>
    <property type="project" value="InterPro"/>
</dbReference>
<sequence length="78" mass="9056">MQSHLDLNLPSPDDIKTLIKQRGLTRAEFADLLHASKRTVDKWLQPVTSDDYRQMPFAVWELALLKLDNHPVYKLAIK</sequence>
<dbReference type="InterPro" id="IPR010982">
    <property type="entry name" value="Lambda_DNA-bd_dom_sf"/>
</dbReference>
<proteinExistence type="predicted"/>
<evidence type="ECO:0000313" key="2">
    <source>
        <dbReference type="Proteomes" id="UP000002743"/>
    </source>
</evidence>
<dbReference type="CDD" id="cd00093">
    <property type="entry name" value="HTH_XRE"/>
    <property type="match status" value="1"/>
</dbReference>
<dbReference type="OrthoDB" id="8565732at2"/>
<reference evidence="2" key="1">
    <citation type="submission" date="2009-07" db="EMBL/GenBank/DDBJ databases">
        <title>Complete sequence of chromosome of Methylovorus sp. SIP3-4.</title>
        <authorList>
            <person name="Lucas S."/>
            <person name="Copeland A."/>
            <person name="Lapidus A."/>
            <person name="Glavina del Rio T."/>
            <person name="Tice H."/>
            <person name="Bruce D."/>
            <person name="Goodwin L."/>
            <person name="Pitluck S."/>
            <person name="Clum A."/>
            <person name="Larimer F."/>
            <person name="Land M."/>
            <person name="Hauser L."/>
            <person name="Kyrpides N."/>
            <person name="Mikhailova N."/>
            <person name="Kayluzhnaya M."/>
            <person name="Chistoserdova L."/>
        </authorList>
    </citation>
    <scope>NUCLEOTIDE SEQUENCE [LARGE SCALE GENOMIC DNA]</scope>
    <source>
        <strain evidence="2">SIP3-4</strain>
    </source>
</reference>
<dbReference type="AlphaFoldDB" id="C6XDU2"/>
<dbReference type="EMBL" id="CP001674">
    <property type="protein sequence ID" value="ACT50717.1"/>
    <property type="molecule type" value="Genomic_DNA"/>
</dbReference>
<accession>C6XDU2</accession>
<keyword evidence="2" id="KW-1185">Reference proteome</keyword>
<dbReference type="Gene3D" id="1.10.260.40">
    <property type="entry name" value="lambda repressor-like DNA-binding domains"/>
    <property type="match status" value="1"/>
</dbReference>
<dbReference type="STRING" id="582744.Msip34_1472"/>
<dbReference type="HOGENOM" id="CLU_2617945_0_0_4"/>
<gene>
    <name evidence="1" type="ordered locus">Msip34_1472</name>
</gene>
<dbReference type="Proteomes" id="UP000002743">
    <property type="component" value="Chromosome"/>
</dbReference>
<reference evidence="1 2" key="2">
    <citation type="journal article" date="2011" name="J. Bacteriol.">
        <title>Genomes of three methylotrophs from a single niche uncover genetic and metabolic divergence of Methylophilaceae.</title>
        <authorList>
            <person name="Lapidus A."/>
            <person name="Clum A."/>
            <person name="Labutti K."/>
            <person name="Kaluzhnaya M.G."/>
            <person name="Lim S."/>
            <person name="Beck D.A."/>
            <person name="Glavina Del Rio T."/>
            <person name="Nolan M."/>
            <person name="Mavromatis K."/>
            <person name="Huntemann M."/>
            <person name="Lucas S."/>
            <person name="Lidstrom M.E."/>
            <person name="Ivanova N."/>
            <person name="Chistoserdova L."/>
        </authorList>
    </citation>
    <scope>NUCLEOTIDE SEQUENCE [LARGE SCALE GENOMIC DNA]</scope>
    <source>
        <strain evidence="1 2">SIP3-4</strain>
    </source>
</reference>
<protein>
    <submittedName>
        <fullName evidence="1">Uncharacterized protein</fullName>
    </submittedName>
</protein>
<dbReference type="KEGG" id="mei:Msip34_1472"/>
<name>C6XDU2_METGS</name>
<dbReference type="SUPFAM" id="SSF47413">
    <property type="entry name" value="lambda repressor-like DNA-binding domains"/>
    <property type="match status" value="1"/>
</dbReference>